<keyword evidence="3" id="KW-1185">Reference proteome</keyword>
<evidence type="ECO:0000313" key="4">
    <source>
        <dbReference type="WBParaSite" id="MBELARI_LOCUS7933"/>
    </source>
</evidence>
<protein>
    <submittedName>
        <fullName evidence="4">Uncharacterized protein</fullName>
    </submittedName>
</protein>
<keyword evidence="1" id="KW-1133">Transmembrane helix</keyword>
<dbReference type="AlphaFoldDB" id="A0AAF3JB97"/>
<accession>A0AAF3JB97</accession>
<keyword evidence="2" id="KW-0732">Signal</keyword>
<feature type="transmembrane region" description="Helical" evidence="1">
    <location>
        <begin position="114"/>
        <end position="134"/>
    </location>
</feature>
<organism evidence="3 4">
    <name type="scientific">Mesorhabditis belari</name>
    <dbReference type="NCBI Taxonomy" id="2138241"/>
    <lineage>
        <taxon>Eukaryota</taxon>
        <taxon>Metazoa</taxon>
        <taxon>Ecdysozoa</taxon>
        <taxon>Nematoda</taxon>
        <taxon>Chromadorea</taxon>
        <taxon>Rhabditida</taxon>
        <taxon>Rhabditina</taxon>
        <taxon>Rhabditomorpha</taxon>
        <taxon>Rhabditoidea</taxon>
        <taxon>Rhabditidae</taxon>
        <taxon>Mesorhabditinae</taxon>
        <taxon>Mesorhabditis</taxon>
    </lineage>
</organism>
<evidence type="ECO:0000256" key="2">
    <source>
        <dbReference type="SAM" id="SignalP"/>
    </source>
</evidence>
<feature type="signal peptide" evidence="2">
    <location>
        <begin position="1"/>
        <end position="18"/>
    </location>
</feature>
<reference evidence="4" key="1">
    <citation type="submission" date="2024-02" db="UniProtKB">
        <authorList>
            <consortium name="WormBaseParasite"/>
        </authorList>
    </citation>
    <scope>IDENTIFICATION</scope>
</reference>
<proteinExistence type="predicted"/>
<keyword evidence="1" id="KW-0812">Transmembrane</keyword>
<feature type="chain" id="PRO_5042187323" evidence="2">
    <location>
        <begin position="19"/>
        <end position="209"/>
    </location>
</feature>
<keyword evidence="1" id="KW-0472">Membrane</keyword>
<evidence type="ECO:0000256" key="1">
    <source>
        <dbReference type="SAM" id="Phobius"/>
    </source>
</evidence>
<name>A0AAF3JB97_9BILA</name>
<evidence type="ECO:0000313" key="3">
    <source>
        <dbReference type="Proteomes" id="UP000887575"/>
    </source>
</evidence>
<dbReference type="WBParaSite" id="MBELARI_LOCUS7933">
    <property type="protein sequence ID" value="MBELARI_LOCUS7933"/>
    <property type="gene ID" value="MBELARI_LOCUS7933"/>
</dbReference>
<dbReference type="Proteomes" id="UP000887575">
    <property type="component" value="Unassembled WGS sequence"/>
</dbReference>
<sequence>MSLKNGFILISLVIEVISEISLQAFEMRRKMDVSCFMTGNKSIEDSDVILDGEFTRCNPFFYNCRYVGETTNDANNDSLNTCNFYYFSRVSTLCTNLDECYVVKLRCGKAAFELTALSLFLMLLIWLLLMVYFVKLIQVWIFAASHSGSANLSRREKQHNQKVANAVKASMKKGHVNLGIVGFDENGQAIDERFRETKFVEIDLTEQTP</sequence>